<accession>A0ABS4DDM4</accession>
<dbReference type="PANTHER" id="PTHR42941">
    <property type="entry name" value="SLL1037 PROTEIN"/>
    <property type="match status" value="1"/>
</dbReference>
<dbReference type="Pfam" id="PF16868">
    <property type="entry name" value="NMT1_3"/>
    <property type="match status" value="1"/>
</dbReference>
<keyword evidence="4" id="KW-1185">Reference proteome</keyword>
<dbReference type="SUPFAM" id="SSF53850">
    <property type="entry name" value="Periplasmic binding protein-like II"/>
    <property type="match status" value="1"/>
</dbReference>
<dbReference type="EMBL" id="SIJK02000036">
    <property type="protein sequence ID" value="MBP1467538.1"/>
    <property type="molecule type" value="Genomic_DNA"/>
</dbReference>
<dbReference type="NCBIfam" id="TIGR02122">
    <property type="entry name" value="TRAP_TAXI"/>
    <property type="match status" value="1"/>
</dbReference>
<organism evidence="3 4">
    <name type="scientific">Candidatus Chloroploca mongolica</name>
    <dbReference type="NCBI Taxonomy" id="2528176"/>
    <lineage>
        <taxon>Bacteria</taxon>
        <taxon>Bacillati</taxon>
        <taxon>Chloroflexota</taxon>
        <taxon>Chloroflexia</taxon>
        <taxon>Chloroflexales</taxon>
        <taxon>Chloroflexineae</taxon>
        <taxon>Oscillochloridaceae</taxon>
        <taxon>Candidatus Chloroploca</taxon>
    </lineage>
</organism>
<dbReference type="CDD" id="cd13520">
    <property type="entry name" value="PBP2_TAXI_TRAP"/>
    <property type="match status" value="1"/>
</dbReference>
<dbReference type="PANTHER" id="PTHR42941:SF1">
    <property type="entry name" value="SLL1037 PROTEIN"/>
    <property type="match status" value="1"/>
</dbReference>
<dbReference type="InterPro" id="IPR011852">
    <property type="entry name" value="TRAP_TAXI"/>
</dbReference>
<feature type="compositionally biased region" description="Low complexity" evidence="1">
    <location>
        <begin position="32"/>
        <end position="57"/>
    </location>
</feature>
<dbReference type="RefSeq" id="WP_135479731.1">
    <property type="nucleotide sequence ID" value="NZ_SIJK02000036.1"/>
</dbReference>
<gene>
    <name evidence="3" type="ORF">EYB53_017630</name>
</gene>
<reference evidence="3 4" key="1">
    <citation type="submission" date="2021-03" db="EMBL/GenBank/DDBJ databases">
        <authorList>
            <person name="Grouzdev D.S."/>
        </authorList>
    </citation>
    <scope>NUCLEOTIDE SEQUENCE [LARGE SCALE GENOMIC DNA]</scope>
    <source>
        <strain evidence="3 4">M50-1</strain>
    </source>
</reference>
<feature type="signal peptide" evidence="2">
    <location>
        <begin position="1"/>
        <end position="24"/>
    </location>
</feature>
<comment type="caution">
    <text evidence="3">The sequence shown here is derived from an EMBL/GenBank/DDBJ whole genome shotgun (WGS) entry which is preliminary data.</text>
</comment>
<evidence type="ECO:0000256" key="1">
    <source>
        <dbReference type="SAM" id="MobiDB-lite"/>
    </source>
</evidence>
<name>A0ABS4DDM4_9CHLR</name>
<feature type="region of interest" description="Disordered" evidence="1">
    <location>
        <begin position="32"/>
        <end position="70"/>
    </location>
</feature>
<evidence type="ECO:0000256" key="2">
    <source>
        <dbReference type="SAM" id="SignalP"/>
    </source>
</evidence>
<keyword evidence="2" id="KW-0732">Signal</keyword>
<evidence type="ECO:0000313" key="4">
    <source>
        <dbReference type="Proteomes" id="UP001193081"/>
    </source>
</evidence>
<feature type="chain" id="PRO_5047132881" evidence="2">
    <location>
        <begin position="25"/>
        <end position="367"/>
    </location>
</feature>
<dbReference type="Gene3D" id="3.40.190.10">
    <property type="entry name" value="Periplasmic binding protein-like II"/>
    <property type="match status" value="2"/>
</dbReference>
<evidence type="ECO:0000313" key="3">
    <source>
        <dbReference type="EMBL" id="MBP1467538.1"/>
    </source>
</evidence>
<protein>
    <submittedName>
        <fullName evidence="3">TAXI family TRAP transporter solute-binding subunit</fullName>
    </submittedName>
</protein>
<proteinExistence type="predicted"/>
<dbReference type="Proteomes" id="UP001193081">
    <property type="component" value="Unassembled WGS sequence"/>
</dbReference>
<sequence length="367" mass="38079">MRSFRSTRGLMVVVLMMVMALILAACGSTPAATPTEAPAPAATDAPVAEAPTEAPAATPEPPPVSTERLRLSFGGGPVGGVFQVYADTLAIIVADADPNLEITAEGTGGSAENLRSTNSGDFQFGIVYAGDVALGAAGELPQDPTQYTSVLAVAPLYGGVIHLVVSERSGIQSVADLPGKRIALGNAGSGAALSAERYFTHMGLIDQVQVEYLGYSQAASAMGDGQLDGFWILAGFPNASVTEATTVTDIRLIDVYNPGVEGGFFEAYPFYSARNLLGGAYTGVDEDVPSFQDTALWVANADVSEDVVYNALTTVFGDDGMSRLRAAHPSASEVALENGITGIGSRLHPGAVRFWEEQGVTIPDELK</sequence>
<dbReference type="PROSITE" id="PS51257">
    <property type="entry name" value="PROKAR_LIPOPROTEIN"/>
    <property type="match status" value="1"/>
</dbReference>